<evidence type="ECO:0000313" key="3">
    <source>
        <dbReference type="EMBL" id="GAA4963297.1"/>
    </source>
</evidence>
<feature type="region of interest" description="Disordered" evidence="1">
    <location>
        <begin position="1"/>
        <end position="30"/>
    </location>
</feature>
<keyword evidence="2" id="KW-0472">Membrane</keyword>
<comment type="caution">
    <text evidence="3">The sequence shown here is derived from an EMBL/GenBank/DDBJ whole genome shotgun (WGS) entry which is preliminary data.</text>
</comment>
<organism evidence="3 4">
    <name type="scientific">Yinghuangia aomiensis</name>
    <dbReference type="NCBI Taxonomy" id="676205"/>
    <lineage>
        <taxon>Bacteria</taxon>
        <taxon>Bacillati</taxon>
        <taxon>Actinomycetota</taxon>
        <taxon>Actinomycetes</taxon>
        <taxon>Kitasatosporales</taxon>
        <taxon>Streptomycetaceae</taxon>
        <taxon>Yinghuangia</taxon>
    </lineage>
</organism>
<proteinExistence type="predicted"/>
<dbReference type="EMBL" id="BAABHS010000009">
    <property type="protein sequence ID" value="GAA4963297.1"/>
    <property type="molecule type" value="Genomic_DNA"/>
</dbReference>
<evidence type="ECO:0000256" key="2">
    <source>
        <dbReference type="SAM" id="Phobius"/>
    </source>
</evidence>
<evidence type="ECO:0000256" key="1">
    <source>
        <dbReference type="SAM" id="MobiDB-lite"/>
    </source>
</evidence>
<reference evidence="4" key="1">
    <citation type="journal article" date="2019" name="Int. J. Syst. Evol. Microbiol.">
        <title>The Global Catalogue of Microorganisms (GCM) 10K type strain sequencing project: providing services to taxonomists for standard genome sequencing and annotation.</title>
        <authorList>
            <consortium name="The Broad Institute Genomics Platform"/>
            <consortium name="The Broad Institute Genome Sequencing Center for Infectious Disease"/>
            <person name="Wu L."/>
            <person name="Ma J."/>
        </authorList>
    </citation>
    <scope>NUCLEOTIDE SEQUENCE [LARGE SCALE GENOMIC DNA]</scope>
    <source>
        <strain evidence="4">JCM 17986</strain>
    </source>
</reference>
<feature type="compositionally biased region" description="Pro residues" evidence="1">
    <location>
        <begin position="16"/>
        <end position="30"/>
    </location>
</feature>
<protein>
    <submittedName>
        <fullName evidence="3">Uncharacterized protein</fullName>
    </submittedName>
</protein>
<feature type="transmembrane region" description="Helical" evidence="2">
    <location>
        <begin position="52"/>
        <end position="76"/>
    </location>
</feature>
<name>A0ABP9H7R3_9ACTN</name>
<keyword evidence="2" id="KW-1133">Transmembrane helix</keyword>
<keyword evidence="2" id="KW-0812">Transmembrane</keyword>
<keyword evidence="4" id="KW-1185">Reference proteome</keyword>
<gene>
    <name evidence="3" type="ORF">GCM10023205_28960</name>
</gene>
<dbReference type="Proteomes" id="UP001500466">
    <property type="component" value="Unassembled WGS sequence"/>
</dbReference>
<accession>A0ABP9H7R3</accession>
<evidence type="ECO:0000313" key="4">
    <source>
        <dbReference type="Proteomes" id="UP001500466"/>
    </source>
</evidence>
<sequence>MSISAEPNPSGADHPVPLPPGPVPPAVVPDFPARPFPPGLARQARRSAGRMALARAFALGIVAAGLVAVLVVAGAAPRGSGRSALPTFPEETPTLNPYPVQVEIPRTGVGLGASAWVEMSGWCVGDIAVRGSTGTVDSCRFLPVTGKLDVAVLDPGHYAPDGFTLVVVVVVDRPGAPGELHGRMSDTGGSGDLTVGRAAGLTGVAFLWGFSRGGPISVDVTGPDGALVASCRACGGPGS</sequence>